<dbReference type="SUPFAM" id="SSF53335">
    <property type="entry name" value="S-adenosyl-L-methionine-dependent methyltransferases"/>
    <property type="match status" value="1"/>
</dbReference>
<reference evidence="4" key="2">
    <citation type="submission" date="2021-11" db="EMBL/GenBank/DDBJ databases">
        <title>Clostridia strains as spoilage organisms.</title>
        <authorList>
            <person name="Wambui J."/>
            <person name="Stevens M.J.A."/>
            <person name="Stephan R."/>
        </authorList>
    </citation>
    <scope>NUCLEOTIDE SEQUENCE</scope>
    <source>
        <strain evidence="4">CF009</strain>
    </source>
</reference>
<dbReference type="Proteomes" id="UP000342249">
    <property type="component" value="Unassembled WGS sequence"/>
</dbReference>
<dbReference type="EC" id="2.1.1.171" evidence="3"/>
<dbReference type="Pfam" id="PF03602">
    <property type="entry name" value="Cons_hypoth95"/>
    <property type="match status" value="1"/>
</dbReference>
<evidence type="ECO:0000256" key="1">
    <source>
        <dbReference type="ARBA" id="ARBA00022603"/>
    </source>
</evidence>
<dbReference type="PIRSF" id="PIRSF004553">
    <property type="entry name" value="CHP00095"/>
    <property type="match status" value="1"/>
</dbReference>
<accession>A0A5N7IQ30</accession>
<evidence type="ECO:0000313" key="4">
    <source>
        <dbReference type="EMBL" id="WAG61382.1"/>
    </source>
</evidence>
<dbReference type="InterPro" id="IPR002052">
    <property type="entry name" value="DNA_methylase_N6_adenine_CS"/>
</dbReference>
<organism evidence="3 5">
    <name type="scientific">Clostridium estertheticum</name>
    <dbReference type="NCBI Taxonomy" id="238834"/>
    <lineage>
        <taxon>Bacteria</taxon>
        <taxon>Bacillati</taxon>
        <taxon>Bacillota</taxon>
        <taxon>Clostridia</taxon>
        <taxon>Eubacteriales</taxon>
        <taxon>Clostridiaceae</taxon>
        <taxon>Clostridium</taxon>
    </lineage>
</organism>
<dbReference type="PROSITE" id="PS00092">
    <property type="entry name" value="N6_MTASE"/>
    <property type="match status" value="1"/>
</dbReference>
<dbReference type="RefSeq" id="WP_152752592.1">
    <property type="nucleotide sequence ID" value="NZ_CP086237.1"/>
</dbReference>
<gene>
    <name evidence="3" type="primary">rsmD</name>
    <name evidence="3" type="ORF">E4V82_12880</name>
    <name evidence="4" type="ORF">LL038_03765</name>
</gene>
<sequence length="187" mass="20815">MRIISGSARGRKLLSPVGMGTRPTLDRIKEAIFNIIQNRVRDAVVVDMFSGTGSLGLEAASRGAAKCYLIDMGDTTFEMLQSNVDNLKFNDICKCLKGDTYKYMEQFANEGIVFDLIFIDPPYAKDMIPPAIEIISSNSLLSKEGLIVCKIDSSEEIYEGNGIIHLSDSRKYGNTTVLFYKYKETNN</sequence>
<dbReference type="EMBL" id="CP086239">
    <property type="protein sequence ID" value="WAG61382.1"/>
    <property type="molecule type" value="Genomic_DNA"/>
</dbReference>
<dbReference type="AlphaFoldDB" id="A0A5N7IQ30"/>
<dbReference type="Proteomes" id="UP001164733">
    <property type="component" value="Chromosome"/>
</dbReference>
<dbReference type="InterPro" id="IPR004398">
    <property type="entry name" value="RNA_MeTrfase_RsmD"/>
</dbReference>
<evidence type="ECO:0000256" key="2">
    <source>
        <dbReference type="ARBA" id="ARBA00022679"/>
    </source>
</evidence>
<dbReference type="NCBIfam" id="TIGR00095">
    <property type="entry name" value="16S rRNA (guanine(966)-N(2))-methyltransferase RsmD"/>
    <property type="match status" value="1"/>
</dbReference>
<evidence type="ECO:0000313" key="3">
    <source>
        <dbReference type="EMBL" id="MPQ63001.1"/>
    </source>
</evidence>
<dbReference type="CDD" id="cd02440">
    <property type="entry name" value="AdoMet_MTases"/>
    <property type="match status" value="1"/>
</dbReference>
<evidence type="ECO:0000313" key="5">
    <source>
        <dbReference type="Proteomes" id="UP000342249"/>
    </source>
</evidence>
<dbReference type="EMBL" id="SPSF01000032">
    <property type="protein sequence ID" value="MPQ63001.1"/>
    <property type="molecule type" value="Genomic_DNA"/>
</dbReference>
<dbReference type="PANTHER" id="PTHR43542">
    <property type="entry name" value="METHYLTRANSFERASE"/>
    <property type="match status" value="1"/>
</dbReference>
<keyword evidence="2 3" id="KW-0808">Transferase</keyword>
<dbReference type="InterPro" id="IPR029063">
    <property type="entry name" value="SAM-dependent_MTases_sf"/>
</dbReference>
<name>A0A5N7IQ30_9CLOT</name>
<protein>
    <submittedName>
        <fullName evidence="3">16S rRNA (Guanine(966)-N(2))-methyltransferase RsmD</fullName>
        <ecNumber evidence="3">2.1.1.171</ecNumber>
    </submittedName>
</protein>
<keyword evidence="1 3" id="KW-0489">Methyltransferase</keyword>
<dbReference type="Gene3D" id="3.40.50.150">
    <property type="entry name" value="Vaccinia Virus protein VP39"/>
    <property type="match status" value="1"/>
</dbReference>
<reference evidence="3 5" key="1">
    <citation type="journal article" date="2019" name="Lett. Appl. Microbiol.">
        <title>A case of 'blown pack' spoilage of vacuum-packaged pork likely associated with Clostridium estertheticum in Canada.</title>
        <authorList>
            <person name="Zhang P."/>
            <person name="Ward P."/>
            <person name="McMullen L.M."/>
            <person name="Yang X."/>
        </authorList>
    </citation>
    <scope>NUCLEOTIDE SEQUENCE [LARGE SCALE GENOMIC DNA]</scope>
    <source>
        <strain evidence="3 5">MA19</strain>
    </source>
</reference>
<dbReference type="GO" id="GO:0003676">
    <property type="term" value="F:nucleic acid binding"/>
    <property type="evidence" value="ECO:0007669"/>
    <property type="project" value="InterPro"/>
</dbReference>
<dbReference type="PANTHER" id="PTHR43542:SF1">
    <property type="entry name" value="METHYLTRANSFERASE"/>
    <property type="match status" value="1"/>
</dbReference>
<dbReference type="GO" id="GO:0052913">
    <property type="term" value="F:16S rRNA (guanine(966)-N(2))-methyltransferase activity"/>
    <property type="evidence" value="ECO:0007669"/>
    <property type="project" value="UniProtKB-EC"/>
</dbReference>
<proteinExistence type="predicted"/>